<keyword evidence="7" id="KW-1185">Reference proteome</keyword>
<evidence type="ECO:0000256" key="2">
    <source>
        <dbReference type="ARBA" id="ARBA00023125"/>
    </source>
</evidence>
<evidence type="ECO:0000313" key="7">
    <source>
        <dbReference type="Proteomes" id="UP001501057"/>
    </source>
</evidence>
<feature type="DNA-binding region" description="H-T-H motif" evidence="4">
    <location>
        <begin position="31"/>
        <end position="50"/>
    </location>
</feature>
<dbReference type="EMBL" id="BAAAME010000005">
    <property type="protein sequence ID" value="GAA1746873.1"/>
    <property type="molecule type" value="Genomic_DNA"/>
</dbReference>
<comment type="caution">
    <text evidence="6">The sequence shown here is derived from an EMBL/GenBank/DDBJ whole genome shotgun (WGS) entry which is preliminary data.</text>
</comment>
<reference evidence="6 7" key="1">
    <citation type="journal article" date="2019" name="Int. J. Syst. Evol. Microbiol.">
        <title>The Global Catalogue of Microorganisms (GCM) 10K type strain sequencing project: providing services to taxonomists for standard genome sequencing and annotation.</title>
        <authorList>
            <consortium name="The Broad Institute Genomics Platform"/>
            <consortium name="The Broad Institute Genome Sequencing Center for Infectious Disease"/>
            <person name="Wu L."/>
            <person name="Ma J."/>
        </authorList>
    </citation>
    <scope>NUCLEOTIDE SEQUENCE [LARGE SCALE GENOMIC DNA]</scope>
    <source>
        <strain evidence="6 7">JCM 13518</strain>
    </source>
</reference>
<gene>
    <name evidence="6" type="ORF">GCM10009710_28720</name>
</gene>
<evidence type="ECO:0000259" key="5">
    <source>
        <dbReference type="PROSITE" id="PS50977"/>
    </source>
</evidence>
<organism evidence="6 7">
    <name type="scientific">Aeromicrobium alkaliterrae</name>
    <dbReference type="NCBI Taxonomy" id="302168"/>
    <lineage>
        <taxon>Bacteria</taxon>
        <taxon>Bacillati</taxon>
        <taxon>Actinomycetota</taxon>
        <taxon>Actinomycetes</taxon>
        <taxon>Propionibacteriales</taxon>
        <taxon>Nocardioidaceae</taxon>
        <taxon>Aeromicrobium</taxon>
    </lineage>
</organism>
<dbReference type="InterPro" id="IPR009057">
    <property type="entry name" value="Homeodomain-like_sf"/>
</dbReference>
<keyword evidence="3" id="KW-0804">Transcription</keyword>
<dbReference type="InterPro" id="IPR001647">
    <property type="entry name" value="HTH_TetR"/>
</dbReference>
<evidence type="ECO:0000256" key="4">
    <source>
        <dbReference type="PROSITE-ProRule" id="PRU00335"/>
    </source>
</evidence>
<dbReference type="PRINTS" id="PR00455">
    <property type="entry name" value="HTHTETR"/>
</dbReference>
<dbReference type="PANTHER" id="PTHR47506:SF3">
    <property type="entry name" value="HTH-TYPE TRANSCRIPTIONAL REGULATOR LMRA"/>
    <property type="match status" value="1"/>
</dbReference>
<keyword evidence="2 4" id="KW-0238">DNA-binding</keyword>
<evidence type="ECO:0000313" key="6">
    <source>
        <dbReference type="EMBL" id="GAA1746873.1"/>
    </source>
</evidence>
<dbReference type="Gene3D" id="1.10.357.10">
    <property type="entry name" value="Tetracycline Repressor, domain 2"/>
    <property type="match status" value="1"/>
</dbReference>
<sequence>MSTTAAPSEPRDRLLRTAAQLFYAEGITAVGVDRIVAEAGVTRATMYRHFAGKEGLVVAYLEQEDATLRALFAGAAAQTSDPHELVAAVIDGIAADATQLHRRGCPFINASAEFPDPTSTVRQVVRQHRDWFRATLASLLRGAGLDDPDQRAASLVLLRDAMLVGSYLDGQDEPGAASLEAAFRSSAARILA</sequence>
<dbReference type="Pfam" id="PF00440">
    <property type="entry name" value="TetR_N"/>
    <property type="match status" value="1"/>
</dbReference>
<dbReference type="SUPFAM" id="SSF46689">
    <property type="entry name" value="Homeodomain-like"/>
    <property type="match status" value="1"/>
</dbReference>
<dbReference type="Pfam" id="PF16925">
    <property type="entry name" value="TetR_C_13"/>
    <property type="match status" value="1"/>
</dbReference>
<accession>A0ABN2K2B5</accession>
<dbReference type="PROSITE" id="PS50977">
    <property type="entry name" value="HTH_TETR_2"/>
    <property type="match status" value="1"/>
</dbReference>
<dbReference type="PANTHER" id="PTHR47506">
    <property type="entry name" value="TRANSCRIPTIONAL REGULATORY PROTEIN"/>
    <property type="match status" value="1"/>
</dbReference>
<keyword evidence="1" id="KW-0805">Transcription regulation</keyword>
<evidence type="ECO:0000256" key="1">
    <source>
        <dbReference type="ARBA" id="ARBA00023015"/>
    </source>
</evidence>
<dbReference type="RefSeq" id="WP_344202851.1">
    <property type="nucleotide sequence ID" value="NZ_BAAAME010000005.1"/>
</dbReference>
<dbReference type="SUPFAM" id="SSF48498">
    <property type="entry name" value="Tetracyclin repressor-like, C-terminal domain"/>
    <property type="match status" value="1"/>
</dbReference>
<protein>
    <submittedName>
        <fullName evidence="6">TetR/AcrR family transcriptional regulator</fullName>
    </submittedName>
</protein>
<dbReference type="InterPro" id="IPR036271">
    <property type="entry name" value="Tet_transcr_reg_TetR-rel_C_sf"/>
</dbReference>
<proteinExistence type="predicted"/>
<name>A0ABN2K2B5_9ACTN</name>
<feature type="domain" description="HTH tetR-type" evidence="5">
    <location>
        <begin position="8"/>
        <end position="68"/>
    </location>
</feature>
<evidence type="ECO:0000256" key="3">
    <source>
        <dbReference type="ARBA" id="ARBA00023163"/>
    </source>
</evidence>
<dbReference type="InterPro" id="IPR011075">
    <property type="entry name" value="TetR_C"/>
</dbReference>
<dbReference type="Proteomes" id="UP001501057">
    <property type="component" value="Unassembled WGS sequence"/>
</dbReference>